<feature type="region of interest" description="Disordered" evidence="1">
    <location>
        <begin position="368"/>
        <end position="388"/>
    </location>
</feature>
<dbReference type="Proteomes" id="UP001428817">
    <property type="component" value="Unassembled WGS sequence"/>
</dbReference>
<feature type="domain" description="Mammalian cell entry C-terminal" evidence="3">
    <location>
        <begin position="117"/>
        <end position="334"/>
    </location>
</feature>
<comment type="caution">
    <text evidence="4">The sequence shown here is derived from an EMBL/GenBank/DDBJ whole genome shotgun (WGS) entry which is preliminary data.</text>
</comment>
<evidence type="ECO:0000259" key="3">
    <source>
        <dbReference type="Pfam" id="PF11887"/>
    </source>
</evidence>
<dbReference type="InterPro" id="IPR003399">
    <property type="entry name" value="Mce/MlaD"/>
</dbReference>
<dbReference type="InterPro" id="IPR005693">
    <property type="entry name" value="Mce"/>
</dbReference>
<dbReference type="PANTHER" id="PTHR33371:SF19">
    <property type="entry name" value="MCE-FAMILY PROTEIN MCE4A"/>
    <property type="match status" value="1"/>
</dbReference>
<dbReference type="InterPro" id="IPR024516">
    <property type="entry name" value="Mce_C"/>
</dbReference>
<dbReference type="RefSeq" id="WP_185060857.1">
    <property type="nucleotide sequence ID" value="NZ_BAABJP010000029.1"/>
</dbReference>
<dbReference type="Pfam" id="PF11887">
    <property type="entry name" value="Mce4_CUP1"/>
    <property type="match status" value="1"/>
</dbReference>
<evidence type="ECO:0000259" key="2">
    <source>
        <dbReference type="Pfam" id="PF02470"/>
    </source>
</evidence>
<name>A0ABP9QJR8_9PSEU</name>
<evidence type="ECO:0000313" key="4">
    <source>
        <dbReference type="EMBL" id="GAA5163094.1"/>
    </source>
</evidence>
<feature type="compositionally biased region" description="Polar residues" evidence="1">
    <location>
        <begin position="379"/>
        <end position="388"/>
    </location>
</feature>
<gene>
    <name evidence="4" type="ORF">GCM10023321_49440</name>
</gene>
<dbReference type="InterPro" id="IPR052336">
    <property type="entry name" value="MlaD_Phospholipid_Transporter"/>
</dbReference>
<proteinExistence type="predicted"/>
<organism evidence="4 5">
    <name type="scientific">Pseudonocardia eucalypti</name>
    <dbReference type="NCBI Taxonomy" id="648755"/>
    <lineage>
        <taxon>Bacteria</taxon>
        <taxon>Bacillati</taxon>
        <taxon>Actinomycetota</taxon>
        <taxon>Actinomycetes</taxon>
        <taxon>Pseudonocardiales</taxon>
        <taxon>Pseudonocardiaceae</taxon>
        <taxon>Pseudonocardia</taxon>
    </lineage>
</organism>
<dbReference type="EMBL" id="BAABJP010000029">
    <property type="protein sequence ID" value="GAA5163094.1"/>
    <property type="molecule type" value="Genomic_DNA"/>
</dbReference>
<evidence type="ECO:0000256" key="1">
    <source>
        <dbReference type="SAM" id="MobiDB-lite"/>
    </source>
</evidence>
<feature type="domain" description="Mce/MlaD" evidence="2">
    <location>
        <begin position="34"/>
        <end position="109"/>
    </location>
</feature>
<protein>
    <submittedName>
        <fullName evidence="4">MCE family protein</fullName>
    </submittedName>
</protein>
<evidence type="ECO:0000313" key="5">
    <source>
        <dbReference type="Proteomes" id="UP001428817"/>
    </source>
</evidence>
<accession>A0ABP9QJR8</accession>
<dbReference type="PANTHER" id="PTHR33371">
    <property type="entry name" value="INTERMEMBRANE PHOSPHOLIPID TRANSPORT SYSTEM BINDING PROTEIN MLAD-RELATED"/>
    <property type="match status" value="1"/>
</dbReference>
<dbReference type="Pfam" id="PF02470">
    <property type="entry name" value="MlaD"/>
    <property type="match status" value="1"/>
</dbReference>
<reference evidence="5" key="1">
    <citation type="journal article" date="2019" name="Int. J. Syst. Evol. Microbiol.">
        <title>The Global Catalogue of Microorganisms (GCM) 10K type strain sequencing project: providing services to taxonomists for standard genome sequencing and annotation.</title>
        <authorList>
            <consortium name="The Broad Institute Genomics Platform"/>
            <consortium name="The Broad Institute Genome Sequencing Center for Infectious Disease"/>
            <person name="Wu L."/>
            <person name="Ma J."/>
        </authorList>
    </citation>
    <scope>NUCLEOTIDE SEQUENCE [LARGE SCALE GENOMIC DNA]</scope>
    <source>
        <strain evidence="5">JCM 18303</strain>
    </source>
</reference>
<sequence>MIDRHSAIGLAGAAAFLAVVALCVATYAQVLTRSVPVTVQADRSGLLMDPGAMVKLNGVVVGRVSSVRTNGDGAELGLALDAGLVAHIPSDVAVHIVPPTLFGAKYVRLLVAPIDTAAPIAAGAVIDRSRVTVELNDTFAHAVQTLDAMPAVSLNAALGAAAGILDGRGEQLGRTLVDLNTYLRGFNPSLPALAADLPPIVATTDLYADVTPPLADTIRDGGAVSDTLVRRRDSLAALLVGLDRVSADSADLLRDTEDGLAGTVSRYAPTARLLARYSTALPCVLGGLTRNASLMRVVMGSAARNANLLVNLGAGREAYRYPRDLPIIAEAGPPSCYGLPSVPGIVPFQRFDTGADPLPVRHDSFAIGHPPGGLALEGTGNSSTGGNR</sequence>
<dbReference type="NCBIfam" id="TIGR00996">
    <property type="entry name" value="Mtu_fam_mce"/>
    <property type="match status" value="1"/>
</dbReference>
<keyword evidence="5" id="KW-1185">Reference proteome</keyword>